<dbReference type="EMBL" id="JAMPKK010000088">
    <property type="protein sequence ID" value="MEP0867798.1"/>
    <property type="molecule type" value="Genomic_DNA"/>
</dbReference>
<keyword evidence="2" id="KW-1185">Reference proteome</keyword>
<dbReference type="Proteomes" id="UP001442494">
    <property type="component" value="Unassembled WGS sequence"/>
</dbReference>
<gene>
    <name evidence="1" type="ORF">NDI37_25465</name>
</gene>
<sequence>MLKQTLVKLQEKIMKTSGFISSTLIATSCGLFVLATMKGADAANITYEFNRSFTNTLPGPSQGVGSAIGTITTNGTLGNVIIPGVENFDFFTDWNITLTADSVSATLTPSNSSWLGRGLIVANHNELTLSLIPVEPGINDAVFQLTQAIGGQQINVYSWGFVPQNIQPISEQVFVFGETVANPSAPSSYTLSATTPPASVPEPSIGIAFLVIGGSVLKRRPKS</sequence>
<dbReference type="RefSeq" id="WP_190416998.1">
    <property type="nucleotide sequence ID" value="NZ_JAMPKK010000088.1"/>
</dbReference>
<accession>A0ABV0JWE9</accession>
<organism evidence="1 2">
    <name type="scientific">Funiculus sociatus GB2-A5</name>
    <dbReference type="NCBI Taxonomy" id="2933946"/>
    <lineage>
        <taxon>Bacteria</taxon>
        <taxon>Bacillati</taxon>
        <taxon>Cyanobacteriota</taxon>
        <taxon>Cyanophyceae</taxon>
        <taxon>Coleofasciculales</taxon>
        <taxon>Coleofasciculaceae</taxon>
        <taxon>Funiculus</taxon>
    </lineage>
</organism>
<name>A0ABV0JWE9_9CYAN</name>
<evidence type="ECO:0000313" key="2">
    <source>
        <dbReference type="Proteomes" id="UP001442494"/>
    </source>
</evidence>
<dbReference type="PROSITE" id="PS51257">
    <property type="entry name" value="PROKAR_LIPOPROTEIN"/>
    <property type="match status" value="1"/>
</dbReference>
<evidence type="ECO:0000313" key="1">
    <source>
        <dbReference type="EMBL" id="MEP0867798.1"/>
    </source>
</evidence>
<reference evidence="1 2" key="1">
    <citation type="submission" date="2022-04" db="EMBL/GenBank/DDBJ databases">
        <title>Positive selection, recombination, and allopatry shape intraspecific diversity of widespread and dominant cyanobacteria.</title>
        <authorList>
            <person name="Wei J."/>
            <person name="Shu W."/>
            <person name="Hu C."/>
        </authorList>
    </citation>
    <scope>NUCLEOTIDE SEQUENCE [LARGE SCALE GENOMIC DNA]</scope>
    <source>
        <strain evidence="1 2">GB2-A5</strain>
    </source>
</reference>
<protein>
    <submittedName>
        <fullName evidence="1">PEP-CTERM sorting domain-containing protein</fullName>
    </submittedName>
</protein>
<proteinExistence type="predicted"/>
<comment type="caution">
    <text evidence="1">The sequence shown here is derived from an EMBL/GenBank/DDBJ whole genome shotgun (WGS) entry which is preliminary data.</text>
</comment>
<dbReference type="NCBIfam" id="TIGR02595">
    <property type="entry name" value="PEP_CTERM"/>
    <property type="match status" value="1"/>
</dbReference>
<dbReference type="InterPro" id="IPR013424">
    <property type="entry name" value="Ice-binding_C"/>
</dbReference>